<gene>
    <name evidence="2" type="ORF">BDZ90DRAFT_18589</name>
</gene>
<dbReference type="Proteomes" id="UP000245884">
    <property type="component" value="Unassembled WGS sequence"/>
</dbReference>
<dbReference type="InterPro" id="IPR035959">
    <property type="entry name" value="RutC-like_sf"/>
</dbReference>
<dbReference type="NCBIfam" id="TIGR00004">
    <property type="entry name" value="Rid family detoxifying hydrolase"/>
    <property type="match status" value="1"/>
</dbReference>
<dbReference type="InterPro" id="IPR006056">
    <property type="entry name" value="RidA"/>
</dbReference>
<dbReference type="GO" id="GO:0005739">
    <property type="term" value="C:mitochondrion"/>
    <property type="evidence" value="ECO:0007669"/>
    <property type="project" value="TreeGrafter"/>
</dbReference>
<comment type="similarity">
    <text evidence="1">Belongs to the RutC family.</text>
</comment>
<dbReference type="GO" id="GO:0005829">
    <property type="term" value="C:cytosol"/>
    <property type="evidence" value="ECO:0007669"/>
    <property type="project" value="TreeGrafter"/>
</dbReference>
<dbReference type="PANTHER" id="PTHR11803">
    <property type="entry name" value="2-IMINOBUTANOATE/2-IMINOPROPANOATE DEAMINASE RIDA"/>
    <property type="match status" value="1"/>
</dbReference>
<dbReference type="AlphaFoldDB" id="A0A316V0S3"/>
<dbReference type="GeneID" id="37025642"/>
<name>A0A316V0S3_9BASI</name>
<dbReference type="STRING" id="1569628.A0A316V0S3"/>
<sequence length="130" mass="13924">MSAPYKSISTDQAPSAIGPYCQATVHNGTIYCSGNIPFDPKTMQTVEGGVEAQTQQAMTNLLNVIQAAGGDKSTILKTTVFIKDMNDFAKINAVYEKNLAPYKPARSAVEVARLPKDVLVEVECIATVKA</sequence>
<evidence type="ECO:0000256" key="1">
    <source>
        <dbReference type="ARBA" id="ARBA00010552"/>
    </source>
</evidence>
<evidence type="ECO:0000313" key="2">
    <source>
        <dbReference type="EMBL" id="PWN30598.1"/>
    </source>
</evidence>
<dbReference type="OrthoDB" id="309640at2759"/>
<reference evidence="2 3" key="1">
    <citation type="journal article" date="2018" name="Mol. Biol. Evol.">
        <title>Broad Genomic Sampling Reveals a Smut Pathogenic Ancestry of the Fungal Clade Ustilaginomycotina.</title>
        <authorList>
            <person name="Kijpornyongpan T."/>
            <person name="Mondo S.J."/>
            <person name="Barry K."/>
            <person name="Sandor L."/>
            <person name="Lee J."/>
            <person name="Lipzen A."/>
            <person name="Pangilinan J."/>
            <person name="LaButti K."/>
            <person name="Hainaut M."/>
            <person name="Henrissat B."/>
            <person name="Grigoriev I.V."/>
            <person name="Spatafora J.W."/>
            <person name="Aime M.C."/>
        </authorList>
    </citation>
    <scope>NUCLEOTIDE SEQUENCE [LARGE SCALE GENOMIC DNA]</scope>
    <source>
        <strain evidence="2 3">MCA 5214</strain>
    </source>
</reference>
<protein>
    <submittedName>
        <fullName evidence="2">YjgF-like protein</fullName>
    </submittedName>
</protein>
<dbReference type="FunFam" id="3.30.1330.40:FF:000001">
    <property type="entry name" value="L-PSP family endoribonuclease"/>
    <property type="match status" value="1"/>
</dbReference>
<dbReference type="Pfam" id="PF01042">
    <property type="entry name" value="Ribonuc_L-PSP"/>
    <property type="match status" value="1"/>
</dbReference>
<dbReference type="EMBL" id="KZ819662">
    <property type="protein sequence ID" value="PWN30598.1"/>
    <property type="molecule type" value="Genomic_DNA"/>
</dbReference>
<proteinExistence type="inferred from homology"/>
<dbReference type="SUPFAM" id="SSF55298">
    <property type="entry name" value="YjgF-like"/>
    <property type="match status" value="1"/>
</dbReference>
<dbReference type="GO" id="GO:0019239">
    <property type="term" value="F:deaminase activity"/>
    <property type="evidence" value="ECO:0007669"/>
    <property type="project" value="TreeGrafter"/>
</dbReference>
<accession>A0A316V0S3</accession>
<dbReference type="InterPro" id="IPR006175">
    <property type="entry name" value="YjgF/YER057c/UK114"/>
</dbReference>
<dbReference type="RefSeq" id="XP_025365210.1">
    <property type="nucleotide sequence ID" value="XM_025503819.1"/>
</dbReference>
<organism evidence="2 3">
    <name type="scientific">Jaminaea rosea</name>
    <dbReference type="NCBI Taxonomy" id="1569628"/>
    <lineage>
        <taxon>Eukaryota</taxon>
        <taxon>Fungi</taxon>
        <taxon>Dikarya</taxon>
        <taxon>Basidiomycota</taxon>
        <taxon>Ustilaginomycotina</taxon>
        <taxon>Exobasidiomycetes</taxon>
        <taxon>Microstromatales</taxon>
        <taxon>Microstromatales incertae sedis</taxon>
        <taxon>Jaminaea</taxon>
    </lineage>
</organism>
<dbReference type="Gene3D" id="3.30.1330.40">
    <property type="entry name" value="RutC-like"/>
    <property type="match status" value="1"/>
</dbReference>
<dbReference type="CDD" id="cd00448">
    <property type="entry name" value="YjgF_YER057c_UK114_family"/>
    <property type="match status" value="1"/>
</dbReference>
<evidence type="ECO:0000313" key="3">
    <source>
        <dbReference type="Proteomes" id="UP000245884"/>
    </source>
</evidence>
<dbReference type="PANTHER" id="PTHR11803:SF58">
    <property type="entry name" value="PROTEIN HMF1-RELATED"/>
    <property type="match status" value="1"/>
</dbReference>
<keyword evidence="3" id="KW-1185">Reference proteome</keyword>